<comment type="caution">
    <text evidence="5">The sequence shown here is derived from an EMBL/GenBank/DDBJ whole genome shotgun (WGS) entry which is preliminary data.</text>
</comment>
<evidence type="ECO:0000256" key="3">
    <source>
        <dbReference type="ARBA" id="ARBA00023163"/>
    </source>
</evidence>
<evidence type="ECO:0000256" key="2">
    <source>
        <dbReference type="ARBA" id="ARBA00023125"/>
    </source>
</evidence>
<dbReference type="GO" id="GO:0003700">
    <property type="term" value="F:DNA-binding transcription factor activity"/>
    <property type="evidence" value="ECO:0007669"/>
    <property type="project" value="InterPro"/>
</dbReference>
<dbReference type="AlphaFoldDB" id="A0A9W6R5W8"/>
<evidence type="ECO:0000259" key="4">
    <source>
        <dbReference type="PROSITE" id="PS01124"/>
    </source>
</evidence>
<dbReference type="InterPro" id="IPR009057">
    <property type="entry name" value="Homeodomain-like_sf"/>
</dbReference>
<dbReference type="PANTHER" id="PTHR46796">
    <property type="entry name" value="HTH-TYPE TRANSCRIPTIONAL ACTIVATOR RHAS-RELATED"/>
    <property type="match status" value="1"/>
</dbReference>
<dbReference type="EMBL" id="BSTI01000015">
    <property type="protein sequence ID" value="GLY69283.1"/>
    <property type="molecule type" value="Genomic_DNA"/>
</dbReference>
<dbReference type="Gene3D" id="1.10.10.60">
    <property type="entry name" value="Homeodomain-like"/>
    <property type="match status" value="1"/>
</dbReference>
<evidence type="ECO:0000313" key="5">
    <source>
        <dbReference type="EMBL" id="GLY69283.1"/>
    </source>
</evidence>
<evidence type="ECO:0000313" key="6">
    <source>
        <dbReference type="Proteomes" id="UP001165136"/>
    </source>
</evidence>
<reference evidence="5" key="1">
    <citation type="submission" date="2023-03" db="EMBL/GenBank/DDBJ databases">
        <title>Amycolatopsis taiwanensis NBRC 103393.</title>
        <authorList>
            <person name="Ichikawa N."/>
            <person name="Sato H."/>
            <person name="Tonouchi N."/>
        </authorList>
    </citation>
    <scope>NUCLEOTIDE SEQUENCE</scope>
    <source>
        <strain evidence="5">NBRC 103393</strain>
    </source>
</reference>
<sequence>MESVSWRPAPPLRAMVAYYHGYRQAGYPPAQHRGLPSPYLTLIITFDDPLLVTAHPDPRQHGGHYRTLIGGLHTRPALITRTEREAGIQLALNPLGVPALLGLPASELAGIDLDAAEVFGPTAEEIRERVGAATTWPQRFAVLDEVLLRLTDQDGCPDPVPEVYQAWRRLISTAGTARVGRIAQEVGWSDRHLANRFRSAVGLSPKETARVMRFDRARRRLQRQAVAGHVAPLAELAAATGYYDQAHLAREFRELAGCSPSRWLAEEFGKVQAGAPAEPEPWPA</sequence>
<accession>A0A9W6R5W8</accession>
<name>A0A9W6R5W8_9PSEU</name>
<dbReference type="InterPro" id="IPR018060">
    <property type="entry name" value="HTH_AraC"/>
</dbReference>
<dbReference type="Proteomes" id="UP001165136">
    <property type="component" value="Unassembled WGS sequence"/>
</dbReference>
<dbReference type="SMART" id="SM00342">
    <property type="entry name" value="HTH_ARAC"/>
    <property type="match status" value="1"/>
</dbReference>
<keyword evidence="6" id="KW-1185">Reference proteome</keyword>
<dbReference type="GO" id="GO:0043565">
    <property type="term" value="F:sequence-specific DNA binding"/>
    <property type="evidence" value="ECO:0007669"/>
    <property type="project" value="InterPro"/>
</dbReference>
<dbReference type="SUPFAM" id="SSF46689">
    <property type="entry name" value="Homeodomain-like"/>
    <property type="match status" value="1"/>
</dbReference>
<feature type="domain" description="HTH araC/xylS-type" evidence="4">
    <location>
        <begin position="161"/>
        <end position="266"/>
    </location>
</feature>
<protein>
    <submittedName>
        <fullName evidence="5">AraC family transcriptional regulator</fullName>
    </submittedName>
</protein>
<dbReference type="Pfam" id="PF12833">
    <property type="entry name" value="HTH_18"/>
    <property type="match status" value="1"/>
</dbReference>
<organism evidence="5 6">
    <name type="scientific">Amycolatopsis taiwanensis</name>
    <dbReference type="NCBI Taxonomy" id="342230"/>
    <lineage>
        <taxon>Bacteria</taxon>
        <taxon>Bacillati</taxon>
        <taxon>Actinomycetota</taxon>
        <taxon>Actinomycetes</taxon>
        <taxon>Pseudonocardiales</taxon>
        <taxon>Pseudonocardiaceae</taxon>
        <taxon>Amycolatopsis</taxon>
    </lineage>
</organism>
<gene>
    <name evidence="5" type="ORF">Atai01_59020</name>
</gene>
<dbReference type="PANTHER" id="PTHR46796:SF15">
    <property type="entry name" value="BLL1074 PROTEIN"/>
    <property type="match status" value="1"/>
</dbReference>
<keyword evidence="1" id="KW-0805">Transcription regulation</keyword>
<dbReference type="InterPro" id="IPR050204">
    <property type="entry name" value="AraC_XylS_family_regulators"/>
</dbReference>
<dbReference type="Pfam" id="PF20240">
    <property type="entry name" value="DUF6597"/>
    <property type="match status" value="1"/>
</dbReference>
<dbReference type="InterPro" id="IPR046532">
    <property type="entry name" value="DUF6597"/>
</dbReference>
<evidence type="ECO:0000256" key="1">
    <source>
        <dbReference type="ARBA" id="ARBA00023015"/>
    </source>
</evidence>
<keyword evidence="2" id="KW-0238">DNA-binding</keyword>
<keyword evidence="3" id="KW-0804">Transcription</keyword>
<proteinExistence type="predicted"/>
<dbReference type="PROSITE" id="PS01124">
    <property type="entry name" value="HTH_ARAC_FAMILY_2"/>
    <property type="match status" value="1"/>
</dbReference>